<evidence type="ECO:0000256" key="2">
    <source>
        <dbReference type="ARBA" id="ARBA00007749"/>
    </source>
</evidence>
<protein>
    <recommendedName>
        <fullName evidence="6">Metallo-beta-lactamase domain-containing protein</fullName>
    </recommendedName>
</protein>
<comment type="cofactor">
    <cofactor evidence="1">
        <name>Zn(2+)</name>
        <dbReference type="ChEBI" id="CHEBI:29105"/>
    </cofactor>
</comment>
<dbReference type="SMART" id="SM00849">
    <property type="entry name" value="Lactamase_B"/>
    <property type="match status" value="1"/>
</dbReference>
<dbReference type="AlphaFoldDB" id="A0A6J4V2E4"/>
<dbReference type="Gene3D" id="3.60.15.10">
    <property type="entry name" value="Ribonuclease Z/Hydroxyacylglutathione hydrolase-like"/>
    <property type="match status" value="1"/>
</dbReference>
<evidence type="ECO:0000313" key="7">
    <source>
        <dbReference type="EMBL" id="CAA9564870.1"/>
    </source>
</evidence>
<dbReference type="Pfam" id="PF00753">
    <property type="entry name" value="Lactamase_B"/>
    <property type="match status" value="1"/>
</dbReference>
<dbReference type="InterPro" id="IPR036866">
    <property type="entry name" value="RibonucZ/Hydroxyglut_hydro"/>
</dbReference>
<reference evidence="7" key="1">
    <citation type="submission" date="2020-02" db="EMBL/GenBank/DDBJ databases">
        <authorList>
            <person name="Meier V. D."/>
        </authorList>
    </citation>
    <scope>NUCLEOTIDE SEQUENCE</scope>
    <source>
        <strain evidence="7">AVDCRST_MAG73</strain>
    </source>
</reference>
<keyword evidence="4" id="KW-0378">Hydrolase</keyword>
<gene>
    <name evidence="7" type="ORF">AVDCRST_MAG73-4066</name>
</gene>
<dbReference type="PANTHER" id="PTHR42978:SF2">
    <property type="entry name" value="102 KBASES UNSTABLE REGION: FROM 1 TO 119443"/>
    <property type="match status" value="1"/>
</dbReference>
<feature type="domain" description="Metallo-beta-lactamase" evidence="6">
    <location>
        <begin position="28"/>
        <end position="230"/>
    </location>
</feature>
<name>A0A6J4V2E4_9BACT</name>
<dbReference type="GO" id="GO:0046872">
    <property type="term" value="F:metal ion binding"/>
    <property type="evidence" value="ECO:0007669"/>
    <property type="project" value="UniProtKB-KW"/>
</dbReference>
<dbReference type="InterPro" id="IPR001279">
    <property type="entry name" value="Metallo-B-lactamas"/>
</dbReference>
<dbReference type="EMBL" id="CADCWE010000262">
    <property type="protein sequence ID" value="CAA9564870.1"/>
    <property type="molecule type" value="Genomic_DNA"/>
</dbReference>
<dbReference type="GO" id="GO:0016787">
    <property type="term" value="F:hydrolase activity"/>
    <property type="evidence" value="ECO:0007669"/>
    <property type="project" value="UniProtKB-KW"/>
</dbReference>
<sequence length="253" mass="27766">MPTHDLFLLHLGRIGRPDPATGRIPWAPVPSYLIRTVGGKTVLIDTGNPASTIGAETAQPWSDHRVDVRPEDDVVARLAQIDLRPEDVDLLVSTHFDWDHCGRHDAFGPAGTESLVQRRQLSVARGGDPRAIRALWDIPGIRYTAVDGDTEIEPGLRLLDTPGHAHGHQSVWVETAEGPVLLAIDAVARRINLVTREVPNWYADPPEAVRTIARLAALAEETGAYLIHGHETSQWDALPHSPAPFRRPEQSAN</sequence>
<accession>A0A6J4V2E4</accession>
<evidence type="ECO:0000256" key="1">
    <source>
        <dbReference type="ARBA" id="ARBA00001947"/>
    </source>
</evidence>
<comment type="similarity">
    <text evidence="2">Belongs to the metallo-beta-lactamase superfamily.</text>
</comment>
<evidence type="ECO:0000259" key="6">
    <source>
        <dbReference type="SMART" id="SM00849"/>
    </source>
</evidence>
<proteinExistence type="inferred from homology"/>
<organism evidence="7">
    <name type="scientific">uncultured Thermomicrobiales bacterium</name>
    <dbReference type="NCBI Taxonomy" id="1645740"/>
    <lineage>
        <taxon>Bacteria</taxon>
        <taxon>Pseudomonadati</taxon>
        <taxon>Thermomicrobiota</taxon>
        <taxon>Thermomicrobia</taxon>
        <taxon>Thermomicrobiales</taxon>
        <taxon>environmental samples</taxon>
    </lineage>
</organism>
<dbReference type="PANTHER" id="PTHR42978">
    <property type="entry name" value="QUORUM-QUENCHING LACTONASE YTNP-RELATED-RELATED"/>
    <property type="match status" value="1"/>
</dbReference>
<evidence type="ECO:0000256" key="5">
    <source>
        <dbReference type="ARBA" id="ARBA00022833"/>
    </source>
</evidence>
<dbReference type="CDD" id="cd07729">
    <property type="entry name" value="AHL_lactonase_MBL-fold"/>
    <property type="match status" value="1"/>
</dbReference>
<keyword evidence="3" id="KW-0479">Metal-binding</keyword>
<dbReference type="InterPro" id="IPR051013">
    <property type="entry name" value="MBL_superfamily_lactonases"/>
</dbReference>
<dbReference type="SUPFAM" id="SSF56281">
    <property type="entry name" value="Metallo-hydrolase/oxidoreductase"/>
    <property type="match status" value="1"/>
</dbReference>
<evidence type="ECO:0000256" key="4">
    <source>
        <dbReference type="ARBA" id="ARBA00022801"/>
    </source>
</evidence>
<keyword evidence="5" id="KW-0862">Zinc</keyword>
<evidence type="ECO:0000256" key="3">
    <source>
        <dbReference type="ARBA" id="ARBA00022723"/>
    </source>
</evidence>